<evidence type="ECO:0000313" key="5">
    <source>
        <dbReference type="Proteomes" id="UP000694920"/>
    </source>
</evidence>
<dbReference type="CDD" id="cd06532">
    <property type="entry name" value="Glyco_transf_25"/>
    <property type="match status" value="1"/>
</dbReference>
<gene>
    <name evidence="6" type="primary">LOC107273925</name>
</gene>
<accession>A0AAJ7FTW9</accession>
<dbReference type="Pfam" id="PF03452">
    <property type="entry name" value="Anp1"/>
    <property type="match status" value="1"/>
</dbReference>
<proteinExistence type="inferred from homology"/>
<dbReference type="GO" id="GO:0050211">
    <property type="term" value="F:procollagen galactosyltransferase activity"/>
    <property type="evidence" value="ECO:0007669"/>
    <property type="project" value="TreeGrafter"/>
</dbReference>
<dbReference type="Pfam" id="PF01755">
    <property type="entry name" value="Glyco_transf_25"/>
    <property type="match status" value="1"/>
</dbReference>
<feature type="domain" description="Glycosyl transferase family 25" evidence="4">
    <location>
        <begin position="333"/>
        <end position="516"/>
    </location>
</feature>
<dbReference type="PANTHER" id="PTHR10730:SF53">
    <property type="entry name" value="GLYCOSYLTRANSFERASE 25 FAMILY MEMBER"/>
    <property type="match status" value="1"/>
</dbReference>
<dbReference type="KEGG" id="ccin:107273925"/>
<dbReference type="Proteomes" id="UP000694920">
    <property type="component" value="Unplaced"/>
</dbReference>
<evidence type="ECO:0000259" key="4">
    <source>
        <dbReference type="Pfam" id="PF01755"/>
    </source>
</evidence>
<dbReference type="InterPro" id="IPR050757">
    <property type="entry name" value="Collagen_mod_GT25"/>
</dbReference>
<evidence type="ECO:0000256" key="2">
    <source>
        <dbReference type="ARBA" id="ARBA00022676"/>
    </source>
</evidence>
<evidence type="ECO:0000313" key="6">
    <source>
        <dbReference type="RefSeq" id="XP_015608067.1"/>
    </source>
</evidence>
<dbReference type="GeneID" id="107273925"/>
<evidence type="ECO:0000256" key="3">
    <source>
        <dbReference type="ARBA" id="ARBA00022679"/>
    </source>
</evidence>
<dbReference type="AlphaFoldDB" id="A0AAJ7FTW9"/>
<comment type="similarity">
    <text evidence="1">Belongs to the glycosyltransferase 25 family.</text>
</comment>
<evidence type="ECO:0000256" key="1">
    <source>
        <dbReference type="ARBA" id="ARBA00006721"/>
    </source>
</evidence>
<keyword evidence="5" id="KW-1185">Reference proteome</keyword>
<dbReference type="PANTHER" id="PTHR10730">
    <property type="entry name" value="PROCOLLAGEN-LYSINE,2-OXOGLUTARATE 5-DIOXYGENASE/GLYCOSYLTRANSFERASE 25 FAMILY MEMBER"/>
    <property type="match status" value="1"/>
</dbReference>
<dbReference type="InterPro" id="IPR029044">
    <property type="entry name" value="Nucleotide-diphossugar_trans"/>
</dbReference>
<reference evidence="6" key="1">
    <citation type="submission" date="2025-08" db="UniProtKB">
        <authorList>
            <consortium name="RefSeq"/>
        </authorList>
    </citation>
    <scope>IDENTIFICATION</scope>
</reference>
<dbReference type="SUPFAM" id="SSF53448">
    <property type="entry name" value="Nucleotide-diphospho-sugar transferases"/>
    <property type="match status" value="1"/>
</dbReference>
<organism evidence="5 6">
    <name type="scientific">Cephus cinctus</name>
    <name type="common">Wheat stem sawfly</name>
    <dbReference type="NCBI Taxonomy" id="211228"/>
    <lineage>
        <taxon>Eukaryota</taxon>
        <taxon>Metazoa</taxon>
        <taxon>Ecdysozoa</taxon>
        <taxon>Arthropoda</taxon>
        <taxon>Hexapoda</taxon>
        <taxon>Insecta</taxon>
        <taxon>Pterygota</taxon>
        <taxon>Neoptera</taxon>
        <taxon>Endopterygota</taxon>
        <taxon>Hymenoptera</taxon>
        <taxon>Cephoidea</taxon>
        <taxon>Cephidae</taxon>
        <taxon>Cephus</taxon>
    </lineage>
</organism>
<name>A0AAJ7FTW9_CEPCN</name>
<dbReference type="RefSeq" id="XP_015608067.1">
    <property type="nucleotide sequence ID" value="XM_015752581.2"/>
</dbReference>
<sequence length="582" mass="67940">MQPMHQSRSPERMKMQTIVWLVFGVFAAWSVCVLGDSNTKEPTVLIGILVRNKAHTLPYFLTLLERLEYPTDRISLWIRSDNNIDNSIEILKTWLETQNERYHSVDLILDEESHGLSDEKGLADWTPSRFSHVIQLREQAVNHARKIWADFLFMLDADAFLTNPKTLKNLVKSNHTVVAPLLKSDGMYSNFWAGMTEDYYYVRTERYKPILNREEVGCLEVPMIHSAVLIDLRKSDSDFLTYKSDRLKFYDGPKDDIITFAIGANRSGIPLHICNDEVYGFVMVPLETRDTISQDHQQLTNLKLEVLSQQEPLPLSPLMAQYITYPEQDTLNMDNVYMINLVRRPDRRIRMQHCFRDLGIRAEIIDAVDGRTLNETSLLEWGVKMMPEYADPYHKRPMTMGEIGCFLSHYIVWNKMIENRYEKIMILEDDVRFEPYFRQKVNFILNELDRLNISWDLVYLGRKRMQEQEEPLVEGSQYLVYAGYSYWTVGYMLSKSGSEKLLKAKPLESMVPVDEYLPILFDKHPRVAWKKHFLERDLVALSAAPLLIYPTHYTGEQGYISDTEDSKVVHDAVTASKNREEF</sequence>
<keyword evidence="2" id="KW-0328">Glycosyltransferase</keyword>
<dbReference type="InterPro" id="IPR002654">
    <property type="entry name" value="Glyco_trans_25"/>
</dbReference>
<dbReference type="Gene3D" id="3.90.550.10">
    <property type="entry name" value="Spore Coat Polysaccharide Biosynthesis Protein SpsA, Chain A"/>
    <property type="match status" value="1"/>
</dbReference>
<protein>
    <submittedName>
        <fullName evidence="6">Glycosyltransferase 25 family member</fullName>
    </submittedName>
</protein>
<keyword evidence="3" id="KW-0808">Transferase</keyword>